<sequence>MGVWPRLDEFQVFDHEIRRLRRARSLRGERISRAALLRIAIDLAVAQAGRDDIENLQRRSSDHPDSGWSEDR</sequence>
<protein>
    <submittedName>
        <fullName evidence="2">Uncharacterized protein</fullName>
    </submittedName>
</protein>
<reference evidence="3" key="1">
    <citation type="submission" date="2016-07" db="EMBL/GenBank/DDBJ databases">
        <title>Frankia sp. NRRL B-16219 Genome sequencing.</title>
        <authorList>
            <person name="Ghodhbane-Gtari F."/>
            <person name="Swanson E."/>
            <person name="Gueddou A."/>
            <person name="Louati M."/>
            <person name="Nouioui I."/>
            <person name="Hezbri K."/>
            <person name="Abebe-Akele F."/>
            <person name="Simpson S."/>
            <person name="Morris K."/>
            <person name="Thomas K."/>
            <person name="Gtari M."/>
            <person name="Tisa L.S."/>
        </authorList>
    </citation>
    <scope>NUCLEOTIDE SEQUENCE [LARGE SCALE GENOMIC DNA]</scope>
    <source>
        <strain evidence="3">NRRL B-16219</strain>
    </source>
</reference>
<evidence type="ECO:0000313" key="2">
    <source>
        <dbReference type="EMBL" id="OHV41493.1"/>
    </source>
</evidence>
<accession>A0A1S1R3H0</accession>
<proteinExistence type="predicted"/>
<comment type="caution">
    <text evidence="2">The sequence shown here is derived from an EMBL/GenBank/DDBJ whole genome shotgun (WGS) entry which is preliminary data.</text>
</comment>
<name>A0A1S1R3H0_9ACTN</name>
<evidence type="ECO:0000313" key="3">
    <source>
        <dbReference type="Proteomes" id="UP000179769"/>
    </source>
</evidence>
<keyword evidence="3" id="KW-1185">Reference proteome</keyword>
<gene>
    <name evidence="2" type="ORF">BBK14_32100</name>
</gene>
<evidence type="ECO:0000256" key="1">
    <source>
        <dbReference type="SAM" id="MobiDB-lite"/>
    </source>
</evidence>
<dbReference type="RefSeq" id="WP_071060317.1">
    <property type="nucleotide sequence ID" value="NZ_MAXA01000051.1"/>
</dbReference>
<dbReference type="Proteomes" id="UP000179769">
    <property type="component" value="Unassembled WGS sequence"/>
</dbReference>
<feature type="region of interest" description="Disordered" evidence="1">
    <location>
        <begin position="53"/>
        <end position="72"/>
    </location>
</feature>
<organism evidence="2 3">
    <name type="scientific">Parafrankia soli</name>
    <dbReference type="NCBI Taxonomy" id="2599596"/>
    <lineage>
        <taxon>Bacteria</taxon>
        <taxon>Bacillati</taxon>
        <taxon>Actinomycetota</taxon>
        <taxon>Actinomycetes</taxon>
        <taxon>Frankiales</taxon>
        <taxon>Frankiaceae</taxon>
        <taxon>Parafrankia</taxon>
    </lineage>
</organism>
<dbReference type="EMBL" id="MAXA01000051">
    <property type="protein sequence ID" value="OHV41493.1"/>
    <property type="molecule type" value="Genomic_DNA"/>
</dbReference>
<dbReference type="AlphaFoldDB" id="A0A1S1R3H0"/>